<dbReference type="InterPro" id="IPR014436">
    <property type="entry name" value="Extradiol_dOase_DODA"/>
</dbReference>
<dbReference type="KEGG" id="nli:G3M70_10595"/>
<dbReference type="EC" id="1.13.11.29" evidence="7"/>
<evidence type="ECO:0000259" key="6">
    <source>
        <dbReference type="Pfam" id="PF02900"/>
    </source>
</evidence>
<dbReference type="GO" id="GO:0008270">
    <property type="term" value="F:zinc ion binding"/>
    <property type="evidence" value="ECO:0007669"/>
    <property type="project" value="InterPro"/>
</dbReference>
<organism evidence="7 8">
    <name type="scientific">Candidatus Nitronauta litoralis</name>
    <dbReference type="NCBI Taxonomy" id="2705533"/>
    <lineage>
        <taxon>Bacteria</taxon>
        <taxon>Pseudomonadati</taxon>
        <taxon>Nitrospinota/Tectimicrobiota group</taxon>
        <taxon>Nitrospinota</taxon>
        <taxon>Nitrospinia</taxon>
        <taxon>Nitrospinales</taxon>
        <taxon>Nitrospinaceae</taxon>
        <taxon>Candidatus Nitronauta</taxon>
    </lineage>
</organism>
<proteinExistence type="inferred from homology"/>
<comment type="similarity">
    <text evidence="2">Belongs to the DODA-type extradiol aromatic ring-opening dioxygenase family.</text>
</comment>
<name>A0A7T0BWL7_9BACT</name>
<dbReference type="PANTHER" id="PTHR30096">
    <property type="entry name" value="4,5-DOPA DIOXYGENASE EXTRADIOL-LIKE PROTEIN"/>
    <property type="match status" value="1"/>
</dbReference>
<dbReference type="EMBL" id="CP048685">
    <property type="protein sequence ID" value="QPJ62293.1"/>
    <property type="molecule type" value="Genomic_DNA"/>
</dbReference>
<evidence type="ECO:0000313" key="8">
    <source>
        <dbReference type="Proteomes" id="UP000594688"/>
    </source>
</evidence>
<reference evidence="7 8" key="1">
    <citation type="submission" date="2020-02" db="EMBL/GenBank/DDBJ databases">
        <title>Genomic and physiological characterization of two novel Nitrospinaceae genera.</title>
        <authorList>
            <person name="Mueller A.J."/>
            <person name="Jung M.-Y."/>
            <person name="Strachan C.R."/>
            <person name="Herbold C.W."/>
            <person name="Kirkegaard R.H."/>
            <person name="Daims H."/>
        </authorList>
    </citation>
    <scope>NUCLEOTIDE SEQUENCE [LARGE SCALE GENOMIC DNA]</scope>
    <source>
        <strain evidence="7">EB</strain>
    </source>
</reference>
<evidence type="ECO:0000256" key="4">
    <source>
        <dbReference type="ARBA" id="ARBA00022833"/>
    </source>
</evidence>
<accession>A0A7T0BWL7</accession>
<evidence type="ECO:0000256" key="5">
    <source>
        <dbReference type="ARBA" id="ARBA00023002"/>
    </source>
</evidence>
<dbReference type="Pfam" id="PF02900">
    <property type="entry name" value="LigB"/>
    <property type="match status" value="1"/>
</dbReference>
<dbReference type="CDD" id="cd07363">
    <property type="entry name" value="45_DOPA_Dioxygenase"/>
    <property type="match status" value="1"/>
</dbReference>
<dbReference type="InterPro" id="IPR004183">
    <property type="entry name" value="Xdiol_dOase_suB"/>
</dbReference>
<dbReference type="SUPFAM" id="SSF53213">
    <property type="entry name" value="LigB-like"/>
    <property type="match status" value="1"/>
</dbReference>
<dbReference type="PIRSF" id="PIRSF006157">
    <property type="entry name" value="Doxgns_DODA"/>
    <property type="match status" value="1"/>
</dbReference>
<protein>
    <submittedName>
        <fullName evidence="7">4,5-DOPA dioxygenase extradiol</fullName>
        <ecNumber evidence="7">1.13.11.29</ecNumber>
    </submittedName>
</protein>
<feature type="domain" description="Extradiol ring-cleavage dioxygenase class III enzyme subunit B" evidence="6">
    <location>
        <begin position="38"/>
        <end position="249"/>
    </location>
</feature>
<sequence length="262" mass="29442">MNTIQNQKMPALFLGHGSPMNIIEKNKYSNNWEILGKCLNKPKAILSISAHWVTRGAFVTAMENPRTIHDFGNFPQALFDIQYPAKGSLDLAKRIQSLITKVHVELDSSWGLDHGTWGLLIKMYPEANIPVLQLSLDRSLSPQEHYDLAQELKPLRDEGVLVLGSGNIVHNLQFFSSNPDDEPADWAIEFDEKIKHLLLKGDHQGILEFESLGEIAHLSAPTPEHFLPLIYIIALQNEEERVTFPIEGMVSKGISMRGVMIS</sequence>
<dbReference type="AlphaFoldDB" id="A0A7T0BWL7"/>
<dbReference type="Gene3D" id="3.40.830.10">
    <property type="entry name" value="LigB-like"/>
    <property type="match status" value="1"/>
</dbReference>
<dbReference type="GO" id="GO:0050297">
    <property type="term" value="F:stizolobate synthase activity"/>
    <property type="evidence" value="ECO:0007669"/>
    <property type="project" value="UniProtKB-EC"/>
</dbReference>
<evidence type="ECO:0000256" key="1">
    <source>
        <dbReference type="ARBA" id="ARBA00001947"/>
    </source>
</evidence>
<evidence type="ECO:0000313" key="7">
    <source>
        <dbReference type="EMBL" id="QPJ62293.1"/>
    </source>
</evidence>
<keyword evidence="7" id="KW-0223">Dioxygenase</keyword>
<gene>
    <name evidence="7" type="primary">ygiD</name>
    <name evidence="7" type="ORF">G3M70_10595</name>
</gene>
<evidence type="ECO:0000256" key="3">
    <source>
        <dbReference type="ARBA" id="ARBA00022723"/>
    </source>
</evidence>
<dbReference type="PANTHER" id="PTHR30096:SF0">
    <property type="entry name" value="4,5-DOPA DIOXYGENASE EXTRADIOL-LIKE PROTEIN"/>
    <property type="match status" value="1"/>
</dbReference>
<keyword evidence="5 7" id="KW-0560">Oxidoreductase</keyword>
<keyword evidence="4" id="KW-0862">Zinc</keyword>
<dbReference type="GO" id="GO:0008198">
    <property type="term" value="F:ferrous iron binding"/>
    <property type="evidence" value="ECO:0007669"/>
    <property type="project" value="InterPro"/>
</dbReference>
<dbReference type="NCBIfam" id="NF007914">
    <property type="entry name" value="PRK10628.1"/>
    <property type="match status" value="1"/>
</dbReference>
<keyword evidence="3" id="KW-0479">Metal-binding</keyword>
<evidence type="ECO:0000256" key="2">
    <source>
        <dbReference type="ARBA" id="ARBA00007581"/>
    </source>
</evidence>
<dbReference type="Proteomes" id="UP000594688">
    <property type="component" value="Chromosome"/>
</dbReference>
<comment type="cofactor">
    <cofactor evidence="1">
        <name>Zn(2+)</name>
        <dbReference type="ChEBI" id="CHEBI:29105"/>
    </cofactor>
</comment>